<evidence type="ECO:0000313" key="12">
    <source>
        <dbReference type="Proteomes" id="UP000321058"/>
    </source>
</evidence>
<keyword evidence="7" id="KW-0472">Membrane</keyword>
<evidence type="ECO:0000256" key="7">
    <source>
        <dbReference type="SAM" id="Phobius"/>
    </source>
</evidence>
<organism evidence="11 12">
    <name type="scientific">Reyranella soli</name>
    <dbReference type="NCBI Taxonomy" id="1230389"/>
    <lineage>
        <taxon>Bacteria</taxon>
        <taxon>Pseudomonadati</taxon>
        <taxon>Pseudomonadota</taxon>
        <taxon>Alphaproteobacteria</taxon>
        <taxon>Hyphomicrobiales</taxon>
        <taxon>Reyranellaceae</taxon>
        <taxon>Reyranella</taxon>
    </lineage>
</organism>
<keyword evidence="7" id="KW-1133">Transmembrane helix</keyword>
<dbReference type="InterPro" id="IPR000700">
    <property type="entry name" value="PAS-assoc_C"/>
</dbReference>
<dbReference type="SMART" id="SM00387">
    <property type="entry name" value="HATPase_c"/>
    <property type="match status" value="1"/>
</dbReference>
<dbReference type="PRINTS" id="PR00344">
    <property type="entry name" value="BCTRLSENSOR"/>
</dbReference>
<feature type="domain" description="PAS" evidence="9">
    <location>
        <begin position="697"/>
        <end position="745"/>
    </location>
</feature>
<dbReference type="SMART" id="SM00086">
    <property type="entry name" value="PAC"/>
    <property type="match status" value="3"/>
</dbReference>
<dbReference type="InterPro" id="IPR003661">
    <property type="entry name" value="HisK_dim/P_dom"/>
</dbReference>
<accession>A0A512NFD8</accession>
<dbReference type="InterPro" id="IPR000014">
    <property type="entry name" value="PAS"/>
</dbReference>
<dbReference type="SUPFAM" id="SSF47384">
    <property type="entry name" value="Homodimeric domain of signal transducing histidine kinase"/>
    <property type="match status" value="1"/>
</dbReference>
<feature type="coiled-coil region" evidence="6">
    <location>
        <begin position="555"/>
        <end position="582"/>
    </location>
</feature>
<keyword evidence="6" id="KW-0175">Coiled coil</keyword>
<evidence type="ECO:0000256" key="2">
    <source>
        <dbReference type="ARBA" id="ARBA00012438"/>
    </source>
</evidence>
<evidence type="ECO:0000256" key="1">
    <source>
        <dbReference type="ARBA" id="ARBA00000085"/>
    </source>
</evidence>
<dbReference type="Proteomes" id="UP000321058">
    <property type="component" value="Unassembled WGS sequence"/>
</dbReference>
<dbReference type="EMBL" id="BKAJ01000084">
    <property type="protein sequence ID" value="GEP57657.1"/>
    <property type="molecule type" value="Genomic_DNA"/>
</dbReference>
<dbReference type="Pfam" id="PF12860">
    <property type="entry name" value="PAS_7"/>
    <property type="match status" value="2"/>
</dbReference>
<evidence type="ECO:0000259" key="10">
    <source>
        <dbReference type="PROSITE" id="PS50113"/>
    </source>
</evidence>
<feature type="domain" description="PAS" evidence="9">
    <location>
        <begin position="437"/>
        <end position="507"/>
    </location>
</feature>
<dbReference type="Gene3D" id="1.10.287.130">
    <property type="match status" value="1"/>
</dbReference>
<gene>
    <name evidence="11" type="ORF">RSO01_48230</name>
</gene>
<dbReference type="InterPro" id="IPR035965">
    <property type="entry name" value="PAS-like_dom_sf"/>
</dbReference>
<name>A0A512NFD8_9HYPH</name>
<feature type="domain" description="PAC" evidence="10">
    <location>
        <begin position="769"/>
        <end position="821"/>
    </location>
</feature>
<evidence type="ECO:0000256" key="4">
    <source>
        <dbReference type="ARBA" id="ARBA00022679"/>
    </source>
</evidence>
<keyword evidence="4" id="KW-0808">Transferase</keyword>
<dbReference type="CDD" id="cd00130">
    <property type="entry name" value="PAS"/>
    <property type="match status" value="3"/>
</dbReference>
<dbReference type="Gene3D" id="3.30.565.10">
    <property type="entry name" value="Histidine kinase-like ATPase, C-terminal domain"/>
    <property type="match status" value="1"/>
</dbReference>
<dbReference type="InterPro" id="IPR036890">
    <property type="entry name" value="HATPase_C_sf"/>
</dbReference>
<feature type="domain" description="PAC" evidence="10">
    <location>
        <begin position="512"/>
        <end position="564"/>
    </location>
</feature>
<evidence type="ECO:0000259" key="8">
    <source>
        <dbReference type="PROSITE" id="PS50109"/>
    </source>
</evidence>
<evidence type="ECO:0000313" key="11">
    <source>
        <dbReference type="EMBL" id="GEP57657.1"/>
    </source>
</evidence>
<dbReference type="AlphaFoldDB" id="A0A512NFD8"/>
<dbReference type="InterPro" id="IPR036097">
    <property type="entry name" value="HisK_dim/P_sf"/>
</dbReference>
<dbReference type="NCBIfam" id="TIGR00229">
    <property type="entry name" value="sensory_box"/>
    <property type="match status" value="3"/>
</dbReference>
<dbReference type="InterPro" id="IPR052162">
    <property type="entry name" value="Sensor_kinase/Photoreceptor"/>
</dbReference>
<proteinExistence type="predicted"/>
<keyword evidence="3" id="KW-0597">Phosphoprotein</keyword>
<dbReference type="InterPro" id="IPR013656">
    <property type="entry name" value="PAS_4"/>
</dbReference>
<dbReference type="InterPro" id="IPR013655">
    <property type="entry name" value="PAS_fold_3"/>
</dbReference>
<dbReference type="InterPro" id="IPR005467">
    <property type="entry name" value="His_kinase_dom"/>
</dbReference>
<dbReference type="SUPFAM" id="SSF55785">
    <property type="entry name" value="PYP-like sensor domain (PAS domain)"/>
    <property type="match status" value="5"/>
</dbReference>
<dbReference type="SMART" id="SM00388">
    <property type="entry name" value="HisKA"/>
    <property type="match status" value="1"/>
</dbReference>
<dbReference type="SUPFAM" id="SSF55874">
    <property type="entry name" value="ATPase domain of HSP90 chaperone/DNA topoisomerase II/histidine kinase"/>
    <property type="match status" value="1"/>
</dbReference>
<comment type="catalytic activity">
    <reaction evidence="1">
        <text>ATP + protein L-histidine = ADP + protein N-phospho-L-histidine.</text>
        <dbReference type="EC" id="2.7.13.3"/>
    </reaction>
</comment>
<feature type="transmembrane region" description="Helical" evidence="7">
    <location>
        <begin position="143"/>
        <end position="168"/>
    </location>
</feature>
<comment type="caution">
    <text evidence="11">The sequence shown here is derived from an EMBL/GenBank/DDBJ whole genome shotgun (WGS) entry which is preliminary data.</text>
</comment>
<dbReference type="Pfam" id="PF00512">
    <property type="entry name" value="HisKA"/>
    <property type="match status" value="1"/>
</dbReference>
<dbReference type="CDD" id="cd00082">
    <property type="entry name" value="HisKA"/>
    <property type="match status" value="1"/>
</dbReference>
<evidence type="ECO:0000256" key="6">
    <source>
        <dbReference type="SAM" id="Coils"/>
    </source>
</evidence>
<dbReference type="Gene3D" id="3.30.450.20">
    <property type="entry name" value="PAS domain"/>
    <property type="match status" value="5"/>
</dbReference>
<dbReference type="GO" id="GO:0000155">
    <property type="term" value="F:phosphorelay sensor kinase activity"/>
    <property type="evidence" value="ECO:0007669"/>
    <property type="project" value="InterPro"/>
</dbReference>
<dbReference type="SMART" id="SM00091">
    <property type="entry name" value="PAS"/>
    <property type="match status" value="5"/>
</dbReference>
<protein>
    <recommendedName>
        <fullName evidence="2">histidine kinase</fullName>
        <ecNumber evidence="2">2.7.13.3</ecNumber>
    </recommendedName>
</protein>
<keyword evidence="5" id="KW-0418">Kinase</keyword>
<dbReference type="PROSITE" id="PS50113">
    <property type="entry name" value="PAC"/>
    <property type="match status" value="2"/>
</dbReference>
<feature type="domain" description="Histidine kinase" evidence="8">
    <location>
        <begin position="834"/>
        <end position="1056"/>
    </location>
</feature>
<dbReference type="InterPro" id="IPR004358">
    <property type="entry name" value="Sig_transdc_His_kin-like_C"/>
</dbReference>
<sequence>MASIALSLQATEAGYTRHRTADLLALDQSTRQLMHSVHLMTYGQLQPADAEVALRKAWTRFEAALSEACGAPSEIARRPAICAEATAMRDLLASEVKAFGPPNRLLDQATLGRAIVLLGQFNAASAADARNVDTLIGSLVDDYSWALLVLTLSTVGFVAAGLVLILLVGRASMEHQRQWQAAEDARDLLQETIDSLPAGVVVYDQNERLVMFNAAAVTSTPVLKRPGIIGISYEELARETAKLSSEFGAPLAHTAEEWIARFRSRGRRIMRQAVGSRWFEWSEKATPSGRTVGLRVDITDLKQHEIEIERARDLLQETIDALPAGVVVYDKDERLVMFNKAAASIAPHIAEAGSIGKTYSQLAHETERKADAEGRPRVEGAKEWIARFRSKGVRHLRSAPGGRWVEWLEKGTSSGGTVGLRVDVTDLKNKELEVERARAEYQSLVDSLSDMVYALDSKGFFTFASAAAIDLLELPAADVVGRRFADFLQDEDLERVRAAARAHLRSTDEAVRQINLRVKRADGSLRHMECRYRRPPGGPGQMVEAVGVMRDVTERVELAARLERQMAEIEHARAEYQALLDSMSDVVIKADPHSNRIVFVNAAATDRWGLQMVGVDAFDHIAGEDRERVRTTIRASLSGRQPRLVQLHYRVVTAGGERRNVEANCRKVWGEDGKSLIIAIVRDIEDRVRLERRLAAEMGNLRSIVESIGAGVMLTDRDLRVIVVNREVLNIHGVTAEYLLGRPVIETVGTALEMEVYRQWLAGEQLGPVKYTRSLVDAAGRHRLFNLTASPILDSSGAMRQIVFLGVDDTERRDTEQALFAAERLTTVGEMAATVAHELSQPLQVIDLACHTARDELSESTGRGAAVDPQFMAAKLERISHQVERATRIVGDLRAFVRGTGAGDDPVPFRIADAVRGAVDLTSHGLRQYQVTLSAALPDDLPAVRGHVGRLEQVLVNLINNARDAGGRTISVAASTVVRDGRPQVRIAVEDSGPGIAPDVLPRLFVAFVTTKARGKGTGLGLRICRRIVEEMDGSISATNRAEGGACLEILLPAAMMKPSRFH</sequence>
<reference evidence="11 12" key="1">
    <citation type="submission" date="2019-07" db="EMBL/GenBank/DDBJ databases">
        <title>Whole genome shotgun sequence of Reyranella soli NBRC 108950.</title>
        <authorList>
            <person name="Hosoyama A."/>
            <person name="Uohara A."/>
            <person name="Ohji S."/>
            <person name="Ichikawa N."/>
        </authorList>
    </citation>
    <scope>NUCLEOTIDE SEQUENCE [LARGE SCALE GENOMIC DNA]</scope>
    <source>
        <strain evidence="11 12">NBRC 108950</strain>
    </source>
</reference>
<keyword evidence="7" id="KW-0812">Transmembrane</keyword>
<dbReference type="Pfam" id="PF02518">
    <property type="entry name" value="HATPase_c"/>
    <property type="match status" value="1"/>
</dbReference>
<dbReference type="Pfam" id="PF08448">
    <property type="entry name" value="PAS_4"/>
    <property type="match status" value="2"/>
</dbReference>
<keyword evidence="12" id="KW-1185">Reference proteome</keyword>
<dbReference type="PROSITE" id="PS50109">
    <property type="entry name" value="HIS_KIN"/>
    <property type="match status" value="1"/>
</dbReference>
<dbReference type="PANTHER" id="PTHR43304">
    <property type="entry name" value="PHYTOCHROME-LIKE PROTEIN CPH1"/>
    <property type="match status" value="1"/>
</dbReference>
<dbReference type="PROSITE" id="PS50112">
    <property type="entry name" value="PAS"/>
    <property type="match status" value="2"/>
</dbReference>
<evidence type="ECO:0000256" key="3">
    <source>
        <dbReference type="ARBA" id="ARBA00022553"/>
    </source>
</evidence>
<evidence type="ECO:0000256" key="5">
    <source>
        <dbReference type="ARBA" id="ARBA00022777"/>
    </source>
</evidence>
<dbReference type="Pfam" id="PF08447">
    <property type="entry name" value="PAS_3"/>
    <property type="match status" value="1"/>
</dbReference>
<dbReference type="InterPro" id="IPR001610">
    <property type="entry name" value="PAC"/>
</dbReference>
<dbReference type="PANTHER" id="PTHR43304:SF1">
    <property type="entry name" value="PAC DOMAIN-CONTAINING PROTEIN"/>
    <property type="match status" value="1"/>
</dbReference>
<dbReference type="EC" id="2.7.13.3" evidence="2"/>
<evidence type="ECO:0000259" key="9">
    <source>
        <dbReference type="PROSITE" id="PS50112"/>
    </source>
</evidence>
<dbReference type="InterPro" id="IPR003594">
    <property type="entry name" value="HATPase_dom"/>
</dbReference>